<dbReference type="OrthoDB" id="1118958at2"/>
<name>A0A5C6RVF6_9FLAO</name>
<sequence length="226" mass="24926">MKKLLIAALLFSGLNIKAQHDISTDVLGFAFSKYGLGYEYAINSNNSIGINFNMAAKNMLSDTKDMNGEIDYSEMNIIPEYKYFMTPNKGNDGIYIGVYGKYRSSSSKGVEYSYLDVLPTTSTMTTVSTDITSTGISLGAMAGYKWKTSGALFMEATVGIGKFIMNDVKYSNSEFEDGIKDGFGTTFKTEYKEFDENNYVPFFGNELGVDLRLALKIGIRIGGKSE</sequence>
<dbReference type="Proteomes" id="UP000321721">
    <property type="component" value="Unassembled WGS sequence"/>
</dbReference>
<dbReference type="InterPro" id="IPR036709">
    <property type="entry name" value="Autotransporte_beta_dom_sf"/>
</dbReference>
<organism evidence="1 2">
    <name type="scientific">Vicingus serpentipes</name>
    <dbReference type="NCBI Taxonomy" id="1926625"/>
    <lineage>
        <taxon>Bacteria</taxon>
        <taxon>Pseudomonadati</taxon>
        <taxon>Bacteroidota</taxon>
        <taxon>Flavobacteriia</taxon>
        <taxon>Flavobacteriales</taxon>
        <taxon>Vicingaceae</taxon>
        <taxon>Vicingus</taxon>
    </lineage>
</organism>
<dbReference type="SUPFAM" id="SSF103515">
    <property type="entry name" value="Autotransporter"/>
    <property type="match status" value="1"/>
</dbReference>
<dbReference type="RefSeq" id="WP_147099531.1">
    <property type="nucleotide sequence ID" value="NZ_VOOS01000002.1"/>
</dbReference>
<dbReference type="EMBL" id="VOOS01000002">
    <property type="protein sequence ID" value="TXB66087.1"/>
    <property type="molecule type" value="Genomic_DNA"/>
</dbReference>
<accession>A0A5C6RVF6</accession>
<comment type="caution">
    <text evidence="1">The sequence shown here is derived from an EMBL/GenBank/DDBJ whole genome shotgun (WGS) entry which is preliminary data.</text>
</comment>
<evidence type="ECO:0000313" key="2">
    <source>
        <dbReference type="Proteomes" id="UP000321721"/>
    </source>
</evidence>
<protein>
    <submittedName>
        <fullName evidence="1">Autotransporter outer membrane beta-barrel domain-containing protein</fullName>
    </submittedName>
</protein>
<dbReference type="Pfam" id="PF12099">
    <property type="entry name" value="DUF3575"/>
    <property type="match status" value="1"/>
</dbReference>
<dbReference type="InterPro" id="IPR021958">
    <property type="entry name" value="DUF3575"/>
</dbReference>
<proteinExistence type="predicted"/>
<evidence type="ECO:0000313" key="1">
    <source>
        <dbReference type="EMBL" id="TXB66087.1"/>
    </source>
</evidence>
<keyword evidence="2" id="KW-1185">Reference proteome</keyword>
<gene>
    <name evidence="1" type="ORF">FRY74_05820</name>
</gene>
<dbReference type="AlphaFoldDB" id="A0A5C6RVF6"/>
<reference evidence="1 2" key="1">
    <citation type="submission" date="2019-08" db="EMBL/GenBank/DDBJ databases">
        <title>Genome of Vicingus serpentipes NCIMB 15042.</title>
        <authorList>
            <person name="Bowman J.P."/>
        </authorList>
    </citation>
    <scope>NUCLEOTIDE SEQUENCE [LARGE SCALE GENOMIC DNA]</scope>
    <source>
        <strain evidence="1 2">NCIMB 15042</strain>
    </source>
</reference>